<evidence type="ECO:0000313" key="3">
    <source>
        <dbReference type="Proteomes" id="UP000006138"/>
    </source>
</evidence>
<keyword evidence="3" id="KW-1185">Reference proteome</keyword>
<feature type="region of interest" description="Disordered" evidence="1">
    <location>
        <begin position="144"/>
        <end position="196"/>
    </location>
</feature>
<evidence type="ECO:0000313" key="2">
    <source>
        <dbReference type="EMBL" id="AEK43404.1"/>
    </source>
</evidence>
<name>A0A9R0UA09_AMYMS</name>
<dbReference type="KEGG" id="amn:RAM_24630"/>
<dbReference type="RefSeq" id="WP_014467166.1">
    <property type="nucleotide sequence ID" value="NC_017186.1"/>
</dbReference>
<dbReference type="AlphaFoldDB" id="A0A9R0UA09"/>
<dbReference type="GeneID" id="92877287"/>
<protein>
    <submittedName>
        <fullName evidence="2">Uncharacterized protein</fullName>
    </submittedName>
</protein>
<dbReference type="Proteomes" id="UP000006138">
    <property type="component" value="Chromosome"/>
</dbReference>
<gene>
    <name evidence="2" type="ordered locus">RAM_24630</name>
</gene>
<organism evidence="2 3">
    <name type="scientific">Amycolatopsis mediterranei (strain S699)</name>
    <name type="common">Nocardia mediterranei</name>
    <dbReference type="NCBI Taxonomy" id="713604"/>
    <lineage>
        <taxon>Bacteria</taxon>
        <taxon>Bacillati</taxon>
        <taxon>Actinomycetota</taxon>
        <taxon>Actinomycetes</taxon>
        <taxon>Pseudonocardiales</taxon>
        <taxon>Pseudonocardiaceae</taxon>
        <taxon>Amycolatopsis</taxon>
    </lineage>
</organism>
<proteinExistence type="predicted"/>
<dbReference type="EMBL" id="CP002896">
    <property type="protein sequence ID" value="AEK43404.1"/>
    <property type="molecule type" value="Genomic_DNA"/>
</dbReference>
<accession>A0A9R0UA09</accession>
<feature type="compositionally biased region" description="Low complexity" evidence="1">
    <location>
        <begin position="165"/>
        <end position="179"/>
    </location>
</feature>
<evidence type="ECO:0000256" key="1">
    <source>
        <dbReference type="SAM" id="MobiDB-lite"/>
    </source>
</evidence>
<sequence>MLAPEPAALPVKRAEWRSVAPIQRVLAEHPLVNPVQRFSSTLSSWQSPGYLEPLGHRVGPAEPAGVIGDLVRPAQTPLPLVEPPSRLRGASVQRAAGGGQAGEPVDLPLVLPVVAAREAVPPLTSAAAESGPPVRTLQAIAEPSRCGHSGGRRHPGGPGGGAGTAGTRTGTGRAGAARVAARRADRAGGATAAGTRRADAAGVRCASGVAPGGRRCAVLAST</sequence>
<feature type="compositionally biased region" description="Low complexity" evidence="1">
    <location>
        <begin position="187"/>
        <end position="196"/>
    </location>
</feature>
<reference evidence="2 3" key="1">
    <citation type="journal article" date="2011" name="J. Bacteriol.">
        <title>Whole genome sequence of the rifamycin B-producing strain Amycolatopsis mediterranei S699.</title>
        <authorList>
            <person name="Verma M."/>
            <person name="Kaur J."/>
            <person name="Kumar M."/>
            <person name="Kumari K."/>
            <person name="Saxena A."/>
            <person name="Anand S."/>
            <person name="Nigam A."/>
            <person name="Ravi V."/>
            <person name="Raghuvanshi S."/>
            <person name="Khurana P."/>
            <person name="Tyagi A.K."/>
            <person name="Khurana J.P."/>
            <person name="Lal R."/>
        </authorList>
    </citation>
    <scope>NUCLEOTIDE SEQUENCE [LARGE SCALE GENOMIC DNA]</scope>
    <source>
        <strain evidence="2 3">S699</strain>
    </source>
</reference>